<keyword evidence="6" id="KW-0539">Nucleus</keyword>
<evidence type="ECO:0000256" key="1">
    <source>
        <dbReference type="ARBA" id="ARBA00004123"/>
    </source>
</evidence>
<dbReference type="PRINTS" id="PR00056">
    <property type="entry name" value="HSFDOMAIN"/>
</dbReference>
<dbReference type="SUPFAM" id="SSF46785">
    <property type="entry name" value="Winged helix' DNA-binding domain"/>
    <property type="match status" value="1"/>
</dbReference>
<keyword evidence="4" id="KW-0238">DNA-binding</keyword>
<proteinExistence type="inferred from homology"/>
<accession>A0A8J6KB21</accession>
<organism evidence="9 10">
    <name type="scientific">Eleutherodactylus coqui</name>
    <name type="common">Puerto Rican coqui</name>
    <dbReference type="NCBI Taxonomy" id="57060"/>
    <lineage>
        <taxon>Eukaryota</taxon>
        <taxon>Metazoa</taxon>
        <taxon>Chordata</taxon>
        <taxon>Craniata</taxon>
        <taxon>Vertebrata</taxon>
        <taxon>Euteleostomi</taxon>
        <taxon>Amphibia</taxon>
        <taxon>Batrachia</taxon>
        <taxon>Anura</taxon>
        <taxon>Neobatrachia</taxon>
        <taxon>Hyloidea</taxon>
        <taxon>Eleutherodactylidae</taxon>
        <taxon>Eleutherodactylinae</taxon>
        <taxon>Eleutherodactylus</taxon>
        <taxon>Eleutherodactylus</taxon>
    </lineage>
</organism>
<dbReference type="GO" id="GO:0005634">
    <property type="term" value="C:nucleus"/>
    <property type="evidence" value="ECO:0007669"/>
    <property type="project" value="UniProtKB-SubCell"/>
</dbReference>
<dbReference type="Gene3D" id="1.10.10.10">
    <property type="entry name" value="Winged helix-like DNA-binding domain superfamily/Winged helix DNA-binding domain"/>
    <property type="match status" value="1"/>
</dbReference>
<dbReference type="PANTHER" id="PTHR10015:SF278">
    <property type="entry name" value="HEAT SHOCK FACTOR PROTEIN 5"/>
    <property type="match status" value="1"/>
</dbReference>
<dbReference type="InterPro" id="IPR036388">
    <property type="entry name" value="WH-like_DNA-bd_sf"/>
</dbReference>
<dbReference type="GO" id="GO:0003700">
    <property type="term" value="F:DNA-binding transcription factor activity"/>
    <property type="evidence" value="ECO:0007669"/>
    <property type="project" value="InterPro"/>
</dbReference>
<dbReference type="Pfam" id="PF00447">
    <property type="entry name" value="HSF_DNA-bind"/>
    <property type="match status" value="1"/>
</dbReference>
<comment type="subcellular location">
    <subcellularLocation>
        <location evidence="1">Nucleus</location>
    </subcellularLocation>
</comment>
<dbReference type="InterPro" id="IPR036390">
    <property type="entry name" value="WH_DNA-bd_sf"/>
</dbReference>
<comment type="similarity">
    <text evidence="2 7">Belongs to the HSF family.</text>
</comment>
<protein>
    <recommendedName>
        <fullName evidence="8">HSF-type DNA-binding domain-containing protein</fullName>
    </recommendedName>
</protein>
<keyword evidence="5" id="KW-0804">Transcription</keyword>
<evidence type="ECO:0000256" key="7">
    <source>
        <dbReference type="RuleBase" id="RU004020"/>
    </source>
</evidence>
<evidence type="ECO:0000256" key="5">
    <source>
        <dbReference type="ARBA" id="ARBA00023163"/>
    </source>
</evidence>
<dbReference type="InterPro" id="IPR000232">
    <property type="entry name" value="HSF_DNA-bd"/>
</dbReference>
<evidence type="ECO:0000313" key="9">
    <source>
        <dbReference type="EMBL" id="KAG9485721.1"/>
    </source>
</evidence>
<dbReference type="EMBL" id="WNTK01000004">
    <property type="protein sequence ID" value="KAG9485721.1"/>
    <property type="molecule type" value="Genomic_DNA"/>
</dbReference>
<evidence type="ECO:0000313" key="10">
    <source>
        <dbReference type="Proteomes" id="UP000770717"/>
    </source>
</evidence>
<dbReference type="PANTHER" id="PTHR10015">
    <property type="entry name" value="HEAT SHOCK TRANSCRIPTION FACTOR"/>
    <property type="match status" value="1"/>
</dbReference>
<dbReference type="OrthoDB" id="6418155at2759"/>
<feature type="domain" description="HSF-type DNA-binding" evidence="8">
    <location>
        <begin position="13"/>
        <end position="125"/>
    </location>
</feature>
<evidence type="ECO:0000256" key="4">
    <source>
        <dbReference type="ARBA" id="ARBA00023125"/>
    </source>
</evidence>
<evidence type="ECO:0000259" key="8">
    <source>
        <dbReference type="SMART" id="SM00415"/>
    </source>
</evidence>
<name>A0A8J6KB21_ELECQ</name>
<evidence type="ECO:0000256" key="3">
    <source>
        <dbReference type="ARBA" id="ARBA00023015"/>
    </source>
</evidence>
<dbReference type="Proteomes" id="UP000770717">
    <property type="component" value="Unassembled WGS sequence"/>
</dbReference>
<keyword evidence="3" id="KW-0805">Transcription regulation</keyword>
<dbReference type="SMART" id="SM00415">
    <property type="entry name" value="HSF"/>
    <property type="match status" value="1"/>
</dbReference>
<evidence type="ECO:0000256" key="6">
    <source>
        <dbReference type="ARBA" id="ARBA00023242"/>
    </source>
</evidence>
<evidence type="ECO:0000256" key="2">
    <source>
        <dbReference type="ARBA" id="ARBA00006403"/>
    </source>
</evidence>
<dbReference type="FunFam" id="1.10.10.10:FF:000349">
    <property type="entry name" value="Heat shock transcription factor, Y-linked"/>
    <property type="match status" value="1"/>
</dbReference>
<keyword evidence="10" id="KW-1185">Reference proteome</keyword>
<sequence>METEGPLLSTPINPNNFPAKLWHLVNDPHYQSICWNADGDGVIIDQQLFEPELLSAANEWFKTTNFTSFIRQLNLYGFRKLVPRSGSNVGLHPPGGDLGSGVSHQFCNEYFQKGRPDLLVNLKRLTSNNKAKMAAGLKINSRPPNRFQRLLTGSLTEGDKESYQGLMPAEQLHKTERRENVSPYPYVSPPSHSHIAFPGKQLACTPIPPRTWPSSFGLHQRQLASRSSFPERGIFYPDLQRFPADMTYTMSSTSTSVHVQQGHPALPRYTVLPCCTTPVHLPHLNSCSGPAVSSDQRCSYFQSPPMQPSFPMEFFNASWSSTDSAEFRRDEMNLESSFQFADEIQSSSPLDMVSKKPYLNLLVEVACKPEKFGKNKEKSS</sequence>
<dbReference type="GO" id="GO:0043565">
    <property type="term" value="F:sequence-specific DNA binding"/>
    <property type="evidence" value="ECO:0007669"/>
    <property type="project" value="InterPro"/>
</dbReference>
<dbReference type="AlphaFoldDB" id="A0A8J6KB21"/>
<reference evidence="9" key="1">
    <citation type="thesis" date="2020" institute="ProQuest LLC" country="789 East Eisenhower Parkway, Ann Arbor, MI, USA">
        <title>Comparative Genomics and Chromosome Evolution.</title>
        <authorList>
            <person name="Mudd A.B."/>
        </authorList>
    </citation>
    <scope>NUCLEOTIDE SEQUENCE</scope>
    <source>
        <strain evidence="9">HN-11 Male</strain>
        <tissue evidence="9">Kidney and liver</tissue>
    </source>
</reference>
<comment type="caution">
    <text evidence="9">The sequence shown here is derived from an EMBL/GenBank/DDBJ whole genome shotgun (WGS) entry which is preliminary data.</text>
</comment>
<gene>
    <name evidence="9" type="ORF">GDO78_008681</name>
</gene>